<gene>
    <name evidence="2" type="ORF">DWV06_14005</name>
</gene>
<comment type="caution">
    <text evidence="2">The sequence shown here is derived from an EMBL/GenBank/DDBJ whole genome shotgun (WGS) entry which is preliminary data.</text>
</comment>
<dbReference type="Proteomes" id="UP000255036">
    <property type="component" value="Unassembled WGS sequence"/>
</dbReference>
<proteinExistence type="predicted"/>
<keyword evidence="1" id="KW-0812">Transmembrane</keyword>
<reference evidence="2 3" key="1">
    <citation type="submission" date="2018-07" db="EMBL/GenBank/DDBJ databases">
        <title>Anaerosacharophilus polymeroproducens gen. nov. sp. nov., an anaerobic bacterium isolated from salt field.</title>
        <authorList>
            <person name="Kim W."/>
            <person name="Yang S.-H."/>
            <person name="Oh J."/>
            <person name="Lee J.-H."/>
            <person name="Kwon K.K."/>
        </authorList>
    </citation>
    <scope>NUCLEOTIDE SEQUENCE [LARGE SCALE GENOMIC DNA]</scope>
    <source>
        <strain evidence="2 3">MCWD5</strain>
    </source>
</reference>
<keyword evidence="3" id="KW-1185">Reference proteome</keyword>
<dbReference type="AlphaFoldDB" id="A0A371AS69"/>
<name>A0A371AS69_9FIRM</name>
<evidence type="ECO:0000256" key="1">
    <source>
        <dbReference type="SAM" id="Phobius"/>
    </source>
</evidence>
<keyword evidence="1" id="KW-1133">Transmembrane helix</keyword>
<feature type="transmembrane region" description="Helical" evidence="1">
    <location>
        <begin position="32"/>
        <end position="53"/>
    </location>
</feature>
<accession>A0A371AS69</accession>
<feature type="transmembrane region" description="Helical" evidence="1">
    <location>
        <begin position="7"/>
        <end position="26"/>
    </location>
</feature>
<keyword evidence="1" id="KW-0472">Membrane</keyword>
<sequence length="73" mass="8854">MSSTIPFLLFTIFVFFLSFFRIIYFLHMMLNFFFKFLLEVILVYDSFIILILFKSRNILTSGNHSIHINRSYN</sequence>
<dbReference type="EMBL" id="QRCT01000049">
    <property type="protein sequence ID" value="RDU22404.1"/>
    <property type="molecule type" value="Genomic_DNA"/>
</dbReference>
<evidence type="ECO:0000313" key="2">
    <source>
        <dbReference type="EMBL" id="RDU22404.1"/>
    </source>
</evidence>
<evidence type="ECO:0000313" key="3">
    <source>
        <dbReference type="Proteomes" id="UP000255036"/>
    </source>
</evidence>
<organism evidence="2 3">
    <name type="scientific">Anaerosacchariphilus polymeriproducens</name>
    <dbReference type="NCBI Taxonomy" id="1812858"/>
    <lineage>
        <taxon>Bacteria</taxon>
        <taxon>Bacillati</taxon>
        <taxon>Bacillota</taxon>
        <taxon>Clostridia</taxon>
        <taxon>Lachnospirales</taxon>
        <taxon>Lachnospiraceae</taxon>
        <taxon>Anaerosacchariphilus</taxon>
    </lineage>
</organism>
<protein>
    <submittedName>
        <fullName evidence="2">Uncharacterized protein</fullName>
    </submittedName>
</protein>